<proteinExistence type="predicted"/>
<sequence>MIAMQYSFILPADYDMTVIDRRIRDKGPLLDGFPELRFKAYLSARKHDDGFTSSDNLYAPFYLWDQPEGLDAFLTGPGFVAVSRDFGWPRVRTWVTWHAELGAVLREARFATREIIQILPHSDLASLRADAVADAQMAVRCGALAAVAASDPTGWTLVKFRLWHLLPEGQRPGSRDIQTYKVGHISLP</sequence>
<dbReference type="Proteomes" id="UP000052068">
    <property type="component" value="Unassembled WGS sequence"/>
</dbReference>
<gene>
    <name evidence="1" type="ORF">RS75_13495</name>
</gene>
<keyword evidence="2" id="KW-1185">Reference proteome</keyword>
<name>A0ABR5CQD3_9HYPH</name>
<comment type="caution">
    <text evidence="1">The sequence shown here is derived from an EMBL/GenBank/DDBJ whole genome shotgun (WGS) entry which is preliminary data.</text>
</comment>
<reference evidence="1 2" key="1">
    <citation type="submission" date="2015-03" db="EMBL/GenBank/DDBJ databases">
        <title>Draft Genome Sequences of Agrobacterium nepotum Strain 39/7T (= CFBP 7436T = LMG 26435T) and Agrobacterium sp. Strain KFB 330 (= CFBP 8308 = LMG 28674).</title>
        <authorList>
            <person name="Kuzmanovic N."/>
            <person name="Pulawska J."/>
            <person name="Obradovic A."/>
        </authorList>
    </citation>
    <scope>NUCLEOTIDE SEQUENCE [LARGE SCALE GENOMIC DNA]</scope>
    <source>
        <strain evidence="1 2">39/7</strain>
    </source>
</reference>
<keyword evidence="1" id="KW-0808">Transferase</keyword>
<dbReference type="GO" id="GO:0008483">
    <property type="term" value="F:transaminase activity"/>
    <property type="evidence" value="ECO:0007669"/>
    <property type="project" value="UniProtKB-KW"/>
</dbReference>
<dbReference type="InterPro" id="IPR032349">
    <property type="entry name" value="DUF4865"/>
</dbReference>
<protein>
    <submittedName>
        <fullName evidence="1">D-amino acid aminotransferase</fullName>
    </submittedName>
</protein>
<organism evidence="1 2">
    <name type="scientific">Rhizobium nepotum 39/7</name>
    <dbReference type="NCBI Taxonomy" id="1368418"/>
    <lineage>
        <taxon>Bacteria</taxon>
        <taxon>Pseudomonadati</taxon>
        <taxon>Pseudomonadota</taxon>
        <taxon>Alphaproteobacteria</taxon>
        <taxon>Hyphomicrobiales</taxon>
        <taxon>Rhizobiaceae</taxon>
        <taxon>Rhizobium/Agrobacterium group</taxon>
        <taxon>Rhizobium</taxon>
    </lineage>
</organism>
<evidence type="ECO:0000313" key="1">
    <source>
        <dbReference type="EMBL" id="KJF67048.1"/>
    </source>
</evidence>
<keyword evidence="1" id="KW-0032">Aminotransferase</keyword>
<dbReference type="EMBL" id="JWJH01000012">
    <property type="protein sequence ID" value="KJF67048.1"/>
    <property type="molecule type" value="Genomic_DNA"/>
</dbReference>
<accession>A0ABR5CQD3</accession>
<dbReference type="Pfam" id="PF16157">
    <property type="entry name" value="DUF4865"/>
    <property type="match status" value="1"/>
</dbReference>
<dbReference type="RefSeq" id="WP_045021257.1">
    <property type="nucleotide sequence ID" value="NZ_JWJH01000012.1"/>
</dbReference>
<evidence type="ECO:0000313" key="2">
    <source>
        <dbReference type="Proteomes" id="UP000052068"/>
    </source>
</evidence>